<evidence type="ECO:0000256" key="8">
    <source>
        <dbReference type="SAM" id="Phobius"/>
    </source>
</evidence>
<dbReference type="GO" id="GO:0004222">
    <property type="term" value="F:metalloendopeptidase activity"/>
    <property type="evidence" value="ECO:0007669"/>
    <property type="project" value="InterPro"/>
</dbReference>
<evidence type="ECO:0000256" key="1">
    <source>
        <dbReference type="ARBA" id="ARBA00022670"/>
    </source>
</evidence>
<protein>
    <submittedName>
        <fullName evidence="10">M48 family peptidase</fullName>
    </submittedName>
</protein>
<dbReference type="Pfam" id="PF01435">
    <property type="entry name" value="Peptidase_M48"/>
    <property type="match status" value="1"/>
</dbReference>
<keyword evidence="1 6" id="KW-0645">Protease</keyword>
<keyword evidence="3 6" id="KW-0378">Hydrolase</keyword>
<accession>A0A4R5UDI1</accession>
<dbReference type="OrthoDB" id="9810445at2"/>
<evidence type="ECO:0000256" key="7">
    <source>
        <dbReference type="SAM" id="MobiDB-lite"/>
    </source>
</evidence>
<sequence length="311" mass="34300">MRQDPFGRGDRRQQPDRPRRGLNLRFVILLLFAGYGAYYWFSNRSVDPVTGETVLIDRSLDVSQEKALGLEAYQEILGQERPLDPDDPLSKDVRLIAERLIAKVDVVEAELAREHGLEPTRFSESFDWEVNVLQSDQANAFCLPGGKMAVYTGLIPVAKNADALAVVMGHEIAHALLRHGAQRMAQQKLTQVGQMAGAMSGMDPQQQQMVMAAMGYGYLLPYARKHETEADNIGLMLAAAACFDPREAVPLWERMSEASGGQAPPEFSSTHPNPGTRIQTLESLMPKALEYRAKFCEDAQGGATTAALRTP</sequence>
<dbReference type="Gene3D" id="3.30.2010.10">
    <property type="entry name" value="Metalloproteases ('zincins'), catalytic domain"/>
    <property type="match status" value="1"/>
</dbReference>
<evidence type="ECO:0000259" key="9">
    <source>
        <dbReference type="Pfam" id="PF01435"/>
    </source>
</evidence>
<keyword evidence="4 6" id="KW-0862">Zinc</keyword>
<feature type="transmembrane region" description="Helical" evidence="8">
    <location>
        <begin position="21"/>
        <end position="41"/>
    </location>
</feature>
<keyword evidence="8" id="KW-0472">Membrane</keyword>
<name>A0A4R5UDI1_9GAMM</name>
<evidence type="ECO:0000256" key="2">
    <source>
        <dbReference type="ARBA" id="ARBA00022723"/>
    </source>
</evidence>
<proteinExistence type="inferred from homology"/>
<comment type="caution">
    <text evidence="10">The sequence shown here is derived from an EMBL/GenBank/DDBJ whole genome shotgun (WGS) entry which is preliminary data.</text>
</comment>
<dbReference type="InterPro" id="IPR001915">
    <property type="entry name" value="Peptidase_M48"/>
</dbReference>
<keyword evidence="5 6" id="KW-0482">Metalloprotease</keyword>
<evidence type="ECO:0000256" key="3">
    <source>
        <dbReference type="ARBA" id="ARBA00022801"/>
    </source>
</evidence>
<evidence type="ECO:0000313" key="11">
    <source>
        <dbReference type="Proteomes" id="UP000295543"/>
    </source>
</evidence>
<dbReference type="Proteomes" id="UP000295543">
    <property type="component" value="Unassembled WGS sequence"/>
</dbReference>
<dbReference type="RefSeq" id="WP_133392719.1">
    <property type="nucleotide sequence ID" value="NZ_SMTG01000002.1"/>
</dbReference>
<dbReference type="GO" id="GO:0016020">
    <property type="term" value="C:membrane"/>
    <property type="evidence" value="ECO:0007669"/>
    <property type="project" value="TreeGrafter"/>
</dbReference>
<keyword evidence="8" id="KW-1133">Transmembrane helix</keyword>
<dbReference type="AlphaFoldDB" id="A0A4R5UDI1"/>
<keyword evidence="8" id="KW-0812">Transmembrane</keyword>
<organism evidence="10 11">
    <name type="scientific">Luteimonas terrae</name>
    <dbReference type="NCBI Taxonomy" id="1530191"/>
    <lineage>
        <taxon>Bacteria</taxon>
        <taxon>Pseudomonadati</taxon>
        <taxon>Pseudomonadota</taxon>
        <taxon>Gammaproteobacteria</taxon>
        <taxon>Lysobacterales</taxon>
        <taxon>Lysobacteraceae</taxon>
        <taxon>Luteimonas</taxon>
    </lineage>
</organism>
<comment type="similarity">
    <text evidence="6">Belongs to the peptidase M48 family.</text>
</comment>
<keyword evidence="11" id="KW-1185">Reference proteome</keyword>
<dbReference type="GO" id="GO:0051603">
    <property type="term" value="P:proteolysis involved in protein catabolic process"/>
    <property type="evidence" value="ECO:0007669"/>
    <property type="project" value="TreeGrafter"/>
</dbReference>
<dbReference type="InterPro" id="IPR051156">
    <property type="entry name" value="Mito/Outer_Membr_Metalloprot"/>
</dbReference>
<dbReference type="CDD" id="cd07331">
    <property type="entry name" value="M48C_Oma1_like"/>
    <property type="match status" value="1"/>
</dbReference>
<evidence type="ECO:0000256" key="5">
    <source>
        <dbReference type="ARBA" id="ARBA00023049"/>
    </source>
</evidence>
<evidence type="ECO:0000256" key="6">
    <source>
        <dbReference type="RuleBase" id="RU003983"/>
    </source>
</evidence>
<feature type="domain" description="Peptidase M48" evidence="9">
    <location>
        <begin position="124"/>
        <end position="283"/>
    </location>
</feature>
<evidence type="ECO:0000313" key="10">
    <source>
        <dbReference type="EMBL" id="TDK33221.1"/>
    </source>
</evidence>
<dbReference type="EMBL" id="SMTG01000002">
    <property type="protein sequence ID" value="TDK33221.1"/>
    <property type="molecule type" value="Genomic_DNA"/>
</dbReference>
<dbReference type="PANTHER" id="PTHR22726">
    <property type="entry name" value="METALLOENDOPEPTIDASE OMA1"/>
    <property type="match status" value="1"/>
</dbReference>
<comment type="cofactor">
    <cofactor evidence="6">
        <name>Zn(2+)</name>
        <dbReference type="ChEBI" id="CHEBI:29105"/>
    </cofactor>
    <text evidence="6">Binds 1 zinc ion per subunit.</text>
</comment>
<dbReference type="PANTHER" id="PTHR22726:SF1">
    <property type="entry name" value="METALLOENDOPEPTIDASE OMA1, MITOCHONDRIAL"/>
    <property type="match status" value="1"/>
</dbReference>
<keyword evidence="2" id="KW-0479">Metal-binding</keyword>
<gene>
    <name evidence="10" type="ORF">E2F49_04065</name>
</gene>
<dbReference type="GO" id="GO:0046872">
    <property type="term" value="F:metal ion binding"/>
    <property type="evidence" value="ECO:0007669"/>
    <property type="project" value="UniProtKB-KW"/>
</dbReference>
<reference evidence="10 11" key="1">
    <citation type="submission" date="2019-03" db="EMBL/GenBank/DDBJ databases">
        <title>Luteimonas zhaokaii sp.nov., isolated from the rectal contents of Plateau pika in Yushu, Qinghai Province, China.</title>
        <authorList>
            <person name="Zhang G."/>
        </authorList>
    </citation>
    <scope>NUCLEOTIDE SEQUENCE [LARGE SCALE GENOMIC DNA]</scope>
    <source>
        <strain evidence="10 11">THG-MD21</strain>
    </source>
</reference>
<evidence type="ECO:0000256" key="4">
    <source>
        <dbReference type="ARBA" id="ARBA00022833"/>
    </source>
</evidence>
<feature type="region of interest" description="Disordered" evidence="7">
    <location>
        <begin position="256"/>
        <end position="275"/>
    </location>
</feature>